<feature type="compositionally biased region" description="Low complexity" evidence="1">
    <location>
        <begin position="155"/>
        <end position="171"/>
    </location>
</feature>
<feature type="region of interest" description="Disordered" evidence="1">
    <location>
        <begin position="69"/>
        <end position="95"/>
    </location>
</feature>
<evidence type="ECO:0000313" key="4">
    <source>
        <dbReference type="Proteomes" id="UP000247233"/>
    </source>
</evidence>
<reference evidence="3 4" key="1">
    <citation type="submission" date="2016-12" db="EMBL/GenBank/DDBJ databases">
        <title>The genomes of Aspergillus section Nigri reveals drivers in fungal speciation.</title>
        <authorList>
            <consortium name="DOE Joint Genome Institute"/>
            <person name="Vesth T.C."/>
            <person name="Nybo J."/>
            <person name="Theobald S."/>
            <person name="Brandl J."/>
            <person name="Frisvad J.C."/>
            <person name="Nielsen K.F."/>
            <person name="Lyhne E.K."/>
            <person name="Kogle M.E."/>
            <person name="Kuo A."/>
            <person name="Riley R."/>
            <person name="Clum A."/>
            <person name="Nolan M."/>
            <person name="Lipzen A."/>
            <person name="Salamov A."/>
            <person name="Henrissat B."/>
            <person name="Wiebenga A."/>
            <person name="De Vries R.P."/>
            <person name="Grigoriev I.V."/>
            <person name="Mortensen U.H."/>
            <person name="Andersen M.R."/>
            <person name="Baker S.E."/>
        </authorList>
    </citation>
    <scope>NUCLEOTIDE SEQUENCE [LARGE SCALE GENOMIC DNA]</scope>
    <source>
        <strain evidence="3 4">CBS 117.55</strain>
    </source>
</reference>
<dbReference type="STRING" id="1448321.A0A317X2L4"/>
<dbReference type="Gene3D" id="3.40.630.30">
    <property type="match status" value="1"/>
</dbReference>
<comment type="caution">
    <text evidence="3">The sequence shown here is derived from an EMBL/GenBank/DDBJ whole genome shotgun (WGS) entry which is preliminary data.</text>
</comment>
<dbReference type="SUPFAM" id="SSF55729">
    <property type="entry name" value="Acyl-CoA N-acyltransferases (Nat)"/>
    <property type="match status" value="1"/>
</dbReference>
<dbReference type="EMBL" id="MSFL01000001">
    <property type="protein sequence ID" value="PWY92806.1"/>
    <property type="molecule type" value="Genomic_DNA"/>
</dbReference>
<feature type="region of interest" description="Disordered" evidence="1">
    <location>
        <begin position="351"/>
        <end position="376"/>
    </location>
</feature>
<organism evidence="3 4">
    <name type="scientific">Aspergillus heteromorphus CBS 117.55</name>
    <dbReference type="NCBI Taxonomy" id="1448321"/>
    <lineage>
        <taxon>Eukaryota</taxon>
        <taxon>Fungi</taxon>
        <taxon>Dikarya</taxon>
        <taxon>Ascomycota</taxon>
        <taxon>Pezizomycotina</taxon>
        <taxon>Eurotiomycetes</taxon>
        <taxon>Eurotiomycetidae</taxon>
        <taxon>Eurotiales</taxon>
        <taxon>Aspergillaceae</taxon>
        <taxon>Aspergillus</taxon>
        <taxon>Aspergillus subgen. Circumdati</taxon>
    </lineage>
</organism>
<dbReference type="GeneID" id="37067364"/>
<evidence type="ECO:0000256" key="1">
    <source>
        <dbReference type="SAM" id="MobiDB-lite"/>
    </source>
</evidence>
<feature type="region of interest" description="Disordered" evidence="1">
    <location>
        <begin position="136"/>
        <end position="174"/>
    </location>
</feature>
<gene>
    <name evidence="3" type="ORF">BO70DRAFT_376411</name>
</gene>
<accession>A0A317X2L4</accession>
<name>A0A317X2L4_9EURO</name>
<feature type="compositionally biased region" description="Basic and acidic residues" evidence="1">
    <location>
        <begin position="231"/>
        <end position="242"/>
    </location>
</feature>
<dbReference type="InterPro" id="IPR013653">
    <property type="entry name" value="GCN5-like_dom"/>
</dbReference>
<dbReference type="OrthoDB" id="5335812at2759"/>
<feature type="compositionally biased region" description="Basic and acidic residues" evidence="1">
    <location>
        <begin position="409"/>
        <end position="419"/>
    </location>
</feature>
<feature type="region of interest" description="Disordered" evidence="1">
    <location>
        <begin position="477"/>
        <end position="499"/>
    </location>
</feature>
<feature type="compositionally biased region" description="Polar residues" evidence="1">
    <location>
        <begin position="1"/>
        <end position="10"/>
    </location>
</feature>
<dbReference type="PANTHER" id="PTHR20958:SF6">
    <property type="entry name" value="GLYCINE N-ACYLTRANSFERASE-LIKE PROTEIN"/>
    <property type="match status" value="1"/>
</dbReference>
<dbReference type="GO" id="GO:0016747">
    <property type="term" value="F:acyltransferase activity, transferring groups other than amino-acyl groups"/>
    <property type="evidence" value="ECO:0007669"/>
    <property type="project" value="InterPro"/>
</dbReference>
<feature type="region of interest" description="Disordered" evidence="1">
    <location>
        <begin position="208"/>
        <end position="263"/>
    </location>
</feature>
<dbReference type="VEuPathDB" id="FungiDB:BO70DRAFT_376411"/>
<dbReference type="PANTHER" id="PTHR20958">
    <property type="entry name" value="GLYCINE N-ACYLTRANSFERASE-LIKE PROTEIN"/>
    <property type="match status" value="1"/>
</dbReference>
<proteinExistence type="predicted"/>
<evidence type="ECO:0000259" key="2">
    <source>
        <dbReference type="Pfam" id="PF08445"/>
    </source>
</evidence>
<dbReference type="InterPro" id="IPR016181">
    <property type="entry name" value="Acyl_CoA_acyltransferase"/>
</dbReference>
<dbReference type="Proteomes" id="UP000247233">
    <property type="component" value="Unassembled WGS sequence"/>
</dbReference>
<keyword evidence="4" id="KW-1185">Reference proteome</keyword>
<evidence type="ECO:0000313" key="3">
    <source>
        <dbReference type="EMBL" id="PWY92806.1"/>
    </source>
</evidence>
<sequence length="586" mass="62905">MPQTNPNNQAEAGPPVYALSPHSPTTQTHLLPLLRAHLPYSLPLLRRIQHEIAHPSPHARILTTLSGLAPASSSGATSEPESEPESKSDAQSIETLPAKPCPCPRACLSVPDAASPVTINTREAGPTCTTCTSVHLAPEDPDDITTTNSKNEANKALPASIPSPASASKAKNQVIENDDEPWLIAYIDLPSGRETQAVVYCNLEHPCHQQKHNPSTVPSSSSSSSSSKNNIPDEKDKQTIKEDLDDDQQDDDDNNNTGKRISALPIPTHSHTLHHIRAQFLALLGYIKSHLLPEYRAVQAAAGMGANGNGNGNAIVKDHQIPPPPDGAYLFGNLHTGVFGSLFSDGGVGYSLPSQSDGTGTGQGIPGAEPEAEDEREFVPEVKVHRYDRVPYVKYLFREGAFAKTKTKTKGDGEKEKGDLPTGFRFSDAQGREGVQRRDLGLVRSRTVIPRSEETLAILPSAAVYRDSSSAAAGSGVAVASVGEEEGEGKKSEAEPESESPIAWAFLGPDGSLATLHVETPYRGQGLAGCVAREAMRRGMKDIQREKEGERWVHANVAMENRASRRVMEKLGGELAWTVTWSVLEV</sequence>
<dbReference type="InterPro" id="IPR053225">
    <property type="entry name" value="Acyl-CoA_N-acyltransferase"/>
</dbReference>
<dbReference type="AlphaFoldDB" id="A0A317X2L4"/>
<feature type="compositionally biased region" description="Low complexity" evidence="1">
    <location>
        <begin position="69"/>
        <end position="79"/>
    </location>
</feature>
<dbReference type="RefSeq" id="XP_025404545.1">
    <property type="nucleotide sequence ID" value="XM_025545127.1"/>
</dbReference>
<feature type="compositionally biased region" description="Acidic residues" evidence="1">
    <location>
        <begin position="243"/>
        <end position="254"/>
    </location>
</feature>
<dbReference type="Pfam" id="PF08445">
    <property type="entry name" value="FR47"/>
    <property type="match status" value="1"/>
</dbReference>
<feature type="domain" description="GCN5-related N-acetyltransferase Rv2170-like" evidence="2">
    <location>
        <begin position="501"/>
        <end position="581"/>
    </location>
</feature>
<protein>
    <recommendedName>
        <fullName evidence="2">GCN5-related N-acetyltransferase Rv2170-like domain-containing protein</fullName>
    </recommendedName>
</protein>
<feature type="region of interest" description="Disordered" evidence="1">
    <location>
        <begin position="1"/>
        <end position="23"/>
    </location>
</feature>
<feature type="region of interest" description="Disordered" evidence="1">
    <location>
        <begin position="406"/>
        <end position="432"/>
    </location>
</feature>